<dbReference type="PANTHER" id="PTHR33473:SF17">
    <property type="entry name" value="ATP-DEPENDENT CLP PROTEASE ADAPTER PROTEIN CLPS1, CHLOROPLASTIC"/>
    <property type="match status" value="1"/>
</dbReference>
<accession>K0SFD3</accession>
<keyword evidence="5" id="KW-1185">Reference proteome</keyword>
<dbReference type="EMBL" id="AGNL01016803">
    <property type="protein sequence ID" value="EJK64828.1"/>
    <property type="molecule type" value="Genomic_DNA"/>
</dbReference>
<dbReference type="Pfam" id="PF02617">
    <property type="entry name" value="ClpS"/>
    <property type="match status" value="1"/>
</dbReference>
<feature type="region of interest" description="Disordered" evidence="1">
    <location>
        <begin position="51"/>
        <end position="85"/>
    </location>
</feature>
<sequence>MKTLSSRWLVCGLAVLAQLALASAFSFSNVRQRQRRTCPLQVVGQGKSCPHQAIGGRRRSSSLHAVSAPEAPAKRDVKKESDVIDSDAEQEKERGWLVRLFNDPMNKREFVARCLMEICGLGDGQAYSVMMAAHQTGVSVIVNVHKELAELYRARLLNEGLLVDMIPSDDED</sequence>
<keyword evidence="2" id="KW-0732">Signal</keyword>
<proteinExistence type="predicted"/>
<feature type="chain" id="PRO_5003837076" description="Adaptor protein ClpS core domain-containing protein" evidence="2">
    <location>
        <begin position="25"/>
        <end position="172"/>
    </location>
</feature>
<dbReference type="AlphaFoldDB" id="K0SFD3"/>
<feature type="compositionally biased region" description="Basic and acidic residues" evidence="1">
    <location>
        <begin position="72"/>
        <end position="82"/>
    </location>
</feature>
<name>K0SFD3_THAOC</name>
<dbReference type="InterPro" id="IPR003769">
    <property type="entry name" value="ClpS_core"/>
</dbReference>
<dbReference type="InterPro" id="IPR022935">
    <property type="entry name" value="ClpS"/>
</dbReference>
<feature type="signal peptide" evidence="2">
    <location>
        <begin position="1"/>
        <end position="24"/>
    </location>
</feature>
<evidence type="ECO:0000313" key="5">
    <source>
        <dbReference type="Proteomes" id="UP000266841"/>
    </source>
</evidence>
<dbReference type="PANTHER" id="PTHR33473">
    <property type="entry name" value="ATP-DEPENDENT CLP PROTEASE ADAPTER PROTEIN CLPS1, CHLOROPLASTIC"/>
    <property type="match status" value="1"/>
</dbReference>
<comment type="caution">
    <text evidence="4">The sequence shown here is derived from an EMBL/GenBank/DDBJ whole genome shotgun (WGS) entry which is preliminary data.</text>
</comment>
<evidence type="ECO:0000256" key="2">
    <source>
        <dbReference type="SAM" id="SignalP"/>
    </source>
</evidence>
<dbReference type="OrthoDB" id="2013930at2759"/>
<feature type="domain" description="Adaptor protein ClpS core" evidence="3">
    <location>
        <begin position="92"/>
        <end position="158"/>
    </location>
</feature>
<dbReference type="eggNOG" id="ENOG502S7DJ">
    <property type="taxonomic scope" value="Eukaryota"/>
</dbReference>
<dbReference type="GO" id="GO:0030163">
    <property type="term" value="P:protein catabolic process"/>
    <property type="evidence" value="ECO:0007669"/>
    <property type="project" value="InterPro"/>
</dbReference>
<evidence type="ECO:0000259" key="3">
    <source>
        <dbReference type="Pfam" id="PF02617"/>
    </source>
</evidence>
<protein>
    <recommendedName>
        <fullName evidence="3">Adaptor protein ClpS core domain-containing protein</fullName>
    </recommendedName>
</protein>
<gene>
    <name evidence="4" type="ORF">THAOC_14396</name>
</gene>
<evidence type="ECO:0000256" key="1">
    <source>
        <dbReference type="SAM" id="MobiDB-lite"/>
    </source>
</evidence>
<dbReference type="Proteomes" id="UP000266841">
    <property type="component" value="Unassembled WGS sequence"/>
</dbReference>
<evidence type="ECO:0000313" key="4">
    <source>
        <dbReference type="EMBL" id="EJK64828.1"/>
    </source>
</evidence>
<organism evidence="4 5">
    <name type="scientific">Thalassiosira oceanica</name>
    <name type="common">Marine diatom</name>
    <dbReference type="NCBI Taxonomy" id="159749"/>
    <lineage>
        <taxon>Eukaryota</taxon>
        <taxon>Sar</taxon>
        <taxon>Stramenopiles</taxon>
        <taxon>Ochrophyta</taxon>
        <taxon>Bacillariophyta</taxon>
        <taxon>Coscinodiscophyceae</taxon>
        <taxon>Thalassiosirophycidae</taxon>
        <taxon>Thalassiosirales</taxon>
        <taxon>Thalassiosiraceae</taxon>
        <taxon>Thalassiosira</taxon>
    </lineage>
</organism>
<reference evidence="4 5" key="1">
    <citation type="journal article" date="2012" name="Genome Biol.">
        <title>Genome and low-iron response of an oceanic diatom adapted to chronic iron limitation.</title>
        <authorList>
            <person name="Lommer M."/>
            <person name="Specht M."/>
            <person name="Roy A.S."/>
            <person name="Kraemer L."/>
            <person name="Andreson R."/>
            <person name="Gutowska M.A."/>
            <person name="Wolf J."/>
            <person name="Bergner S.V."/>
            <person name="Schilhabel M.B."/>
            <person name="Klostermeier U.C."/>
            <person name="Beiko R.G."/>
            <person name="Rosenstiel P."/>
            <person name="Hippler M."/>
            <person name="Laroche J."/>
        </authorList>
    </citation>
    <scope>NUCLEOTIDE SEQUENCE [LARGE SCALE GENOMIC DNA]</scope>
    <source>
        <strain evidence="4 5">CCMP1005</strain>
    </source>
</reference>
<dbReference type="GO" id="GO:0006508">
    <property type="term" value="P:proteolysis"/>
    <property type="evidence" value="ECO:0007669"/>
    <property type="project" value="InterPro"/>
</dbReference>
<dbReference type="Gene3D" id="3.30.1390.10">
    <property type="match status" value="1"/>
</dbReference>
<dbReference type="SUPFAM" id="SSF54736">
    <property type="entry name" value="ClpS-like"/>
    <property type="match status" value="1"/>
</dbReference>
<dbReference type="InterPro" id="IPR014719">
    <property type="entry name" value="Ribosomal_bL12_C/ClpS-like"/>
</dbReference>